<evidence type="ECO:0000256" key="3">
    <source>
        <dbReference type="ARBA" id="ARBA00023052"/>
    </source>
</evidence>
<comment type="cofactor">
    <cofactor evidence="1 4">
        <name>thiamine diphosphate</name>
        <dbReference type="ChEBI" id="CHEBI:58937"/>
    </cofactor>
</comment>
<dbReference type="GO" id="GO:0009083">
    <property type="term" value="P:branched-chain amino acid catabolic process"/>
    <property type="evidence" value="ECO:0007669"/>
    <property type="project" value="TreeGrafter"/>
</dbReference>
<sequence>MSEALAGVPPAMPPPAPEEYLRIHRWMCLTKALDDRMHMLVKQGRAPFVGSCRGHEGIQVAAVAALSDRDWLVPHYRGLGSAVTRGLTAREWMLAVFAKAADPLSAGRNIPGGCFAHPSLNIAPVSQVVATWIPKAVGLAYATKLRGEDAVTLCTFGDGATSQGDFHEGLNFAGVHRVPAVFVCENNAYAISVPLSLQAGNSQLWRRAAGYGLAGLQVDGGDVPACYEAVRQAVALARSGGGATLIEALVKRINPHTSEDDQTKYRPAGEVGEAGQADPLVRFESWLEDQRWLTSAHAEQVHQEAALDAGQAADWAETQPDPDPAQVLSHVFLG</sequence>
<protein>
    <recommendedName>
        <fullName evidence="4">2-oxoisovalerate dehydrogenase subunit alpha</fullName>
        <ecNumber evidence="4">1.2.4.4</ecNumber>
    </recommendedName>
    <alternativeName>
        <fullName evidence="4">Branched-chain alpha-keto acid dehydrogenase E1 component alpha chain</fullName>
    </alternativeName>
</protein>
<dbReference type="Pfam" id="PF00676">
    <property type="entry name" value="E1_dh"/>
    <property type="match status" value="1"/>
</dbReference>
<dbReference type="InterPro" id="IPR050771">
    <property type="entry name" value="Alpha-ketoacid_DH_E1_comp"/>
</dbReference>
<evidence type="ECO:0000313" key="6">
    <source>
        <dbReference type="EMBL" id="MBJ7603719.1"/>
    </source>
</evidence>
<dbReference type="SUPFAM" id="SSF52518">
    <property type="entry name" value="Thiamin diphosphate-binding fold (THDP-binding)"/>
    <property type="match status" value="1"/>
</dbReference>
<evidence type="ECO:0000256" key="1">
    <source>
        <dbReference type="ARBA" id="ARBA00001964"/>
    </source>
</evidence>
<dbReference type="CDD" id="cd02000">
    <property type="entry name" value="TPP_E1_PDC_ADC_BCADC"/>
    <property type="match status" value="1"/>
</dbReference>
<dbReference type="PANTHER" id="PTHR43380">
    <property type="entry name" value="2-OXOISOVALERATE DEHYDROGENASE SUBUNIT ALPHA, MITOCHONDRIAL"/>
    <property type="match status" value="1"/>
</dbReference>
<dbReference type="PANTHER" id="PTHR43380:SF1">
    <property type="entry name" value="2-OXOISOVALERATE DEHYDROGENASE SUBUNIT ALPHA, MITOCHONDRIAL"/>
    <property type="match status" value="1"/>
</dbReference>
<accession>A0A934KDX2</accession>
<dbReference type="AlphaFoldDB" id="A0A934KDX2"/>
<dbReference type="GO" id="GO:0003863">
    <property type="term" value="F:branched-chain 2-oxo acid dehydrogenase activity"/>
    <property type="evidence" value="ECO:0007669"/>
    <property type="project" value="UniProtKB-EC"/>
</dbReference>
<dbReference type="EC" id="1.2.4.4" evidence="4"/>
<dbReference type="InterPro" id="IPR029061">
    <property type="entry name" value="THDP-binding"/>
</dbReference>
<dbReference type="InterPro" id="IPR001017">
    <property type="entry name" value="DH_E1"/>
</dbReference>
<gene>
    <name evidence="6" type="ORF">JF888_11085</name>
</gene>
<evidence type="ECO:0000256" key="4">
    <source>
        <dbReference type="RuleBase" id="RU365014"/>
    </source>
</evidence>
<feature type="domain" description="Dehydrogenase E1 component" evidence="5">
    <location>
        <begin position="25"/>
        <end position="324"/>
    </location>
</feature>
<dbReference type="Gene3D" id="3.40.50.970">
    <property type="match status" value="1"/>
</dbReference>
<reference evidence="6 7" key="1">
    <citation type="submission" date="2020-10" db="EMBL/GenBank/DDBJ databases">
        <title>Ca. Dormibacterota MAGs.</title>
        <authorList>
            <person name="Montgomery K."/>
        </authorList>
    </citation>
    <scope>NUCLEOTIDE SEQUENCE [LARGE SCALE GENOMIC DNA]</scope>
    <source>
        <strain evidence="6">SC8811_S16_3</strain>
    </source>
</reference>
<dbReference type="Proteomes" id="UP000620075">
    <property type="component" value="Unassembled WGS sequence"/>
</dbReference>
<comment type="similarity">
    <text evidence="4">Belongs to the BCKDHA family.</text>
</comment>
<comment type="catalytic activity">
    <reaction evidence="4">
        <text>N(6)-[(R)-lipoyl]-L-lysyl-[protein] + 3-methyl-2-oxobutanoate + H(+) = N(6)-[(R)-S(8)-2-methylpropanoyldihydrolipoyl]-L-lysyl-[protein] + CO2</text>
        <dbReference type="Rhea" id="RHEA:13457"/>
        <dbReference type="Rhea" id="RHEA-COMP:10474"/>
        <dbReference type="Rhea" id="RHEA-COMP:10497"/>
        <dbReference type="ChEBI" id="CHEBI:11851"/>
        <dbReference type="ChEBI" id="CHEBI:15378"/>
        <dbReference type="ChEBI" id="CHEBI:16526"/>
        <dbReference type="ChEBI" id="CHEBI:83099"/>
        <dbReference type="ChEBI" id="CHEBI:83142"/>
        <dbReference type="EC" id="1.2.4.4"/>
    </reaction>
</comment>
<keyword evidence="2 4" id="KW-0560">Oxidoreductase</keyword>
<keyword evidence="3 4" id="KW-0786">Thiamine pyrophosphate</keyword>
<proteinExistence type="inferred from homology"/>
<comment type="caution">
    <text evidence="6">The sequence shown here is derived from an EMBL/GenBank/DDBJ whole genome shotgun (WGS) entry which is preliminary data.</text>
</comment>
<dbReference type="EMBL" id="JAEKNQ010000040">
    <property type="protein sequence ID" value="MBJ7603719.1"/>
    <property type="molecule type" value="Genomic_DNA"/>
</dbReference>
<organism evidence="6 7">
    <name type="scientific">Candidatus Dormiibacter inghamiae</name>
    <dbReference type="NCBI Taxonomy" id="3127013"/>
    <lineage>
        <taxon>Bacteria</taxon>
        <taxon>Bacillati</taxon>
        <taxon>Candidatus Dormiibacterota</taxon>
        <taxon>Candidatus Dormibacteria</taxon>
        <taxon>Candidatus Dormibacterales</taxon>
        <taxon>Candidatus Dormibacteraceae</taxon>
        <taxon>Candidatus Dormiibacter</taxon>
    </lineage>
</organism>
<dbReference type="RefSeq" id="WP_338180186.1">
    <property type="nucleotide sequence ID" value="NZ_JAEKNQ010000040.1"/>
</dbReference>
<comment type="function">
    <text evidence="4">The branched-chain alpha-keto dehydrogenase complex catalyzes the overall conversion of alpha-keto acids to acyl-CoA and CO(2). It contains multiple copies of three enzymatic components: branched-chain alpha-keto acid decarboxylase (E1), lipoamide acyltransferase (E2) and lipoamide dehydrogenase (E3).</text>
</comment>
<evidence type="ECO:0000259" key="5">
    <source>
        <dbReference type="Pfam" id="PF00676"/>
    </source>
</evidence>
<evidence type="ECO:0000256" key="2">
    <source>
        <dbReference type="ARBA" id="ARBA00023002"/>
    </source>
</evidence>
<evidence type="ECO:0000313" key="7">
    <source>
        <dbReference type="Proteomes" id="UP000620075"/>
    </source>
</evidence>
<name>A0A934KDX2_9BACT</name>